<evidence type="ECO:0000313" key="2">
    <source>
        <dbReference type="Proteomes" id="UP000275571"/>
    </source>
</evidence>
<gene>
    <name evidence="1" type="ORF">DB313_06335</name>
</gene>
<proteinExistence type="predicted"/>
<name>A0A386PPV7_9SPIR</name>
<dbReference type="KEGG" id="btur:DB313_06335"/>
<keyword evidence="2" id="KW-1185">Reference proteome</keyword>
<dbReference type="AlphaFoldDB" id="A0A386PPV7"/>
<organism evidence="1 2">
    <name type="scientific">Borrelia turcica IST7</name>
    <dbReference type="NCBI Taxonomy" id="1104446"/>
    <lineage>
        <taxon>Bacteria</taxon>
        <taxon>Pseudomonadati</taxon>
        <taxon>Spirochaetota</taxon>
        <taxon>Spirochaetia</taxon>
        <taxon>Spirochaetales</taxon>
        <taxon>Borreliaceae</taxon>
        <taxon>Borrelia</taxon>
    </lineage>
</organism>
<protein>
    <submittedName>
        <fullName evidence="1">Uncharacterized protein</fullName>
    </submittedName>
</protein>
<dbReference type="EMBL" id="CP028891">
    <property type="protein sequence ID" value="AYE37118.1"/>
    <property type="molecule type" value="Genomic_DNA"/>
</dbReference>
<keyword evidence="1" id="KW-0614">Plasmid</keyword>
<reference evidence="1 2" key="1">
    <citation type="journal article" date="2018" name="Infect. Genet. Evol.">
        <title>Genome-wide analysis of Borrelia turcica and 'Candidatus Borrelia tachyglossi' shows relapsing fever-like genomes with unique genomic links to Lyme disease Borrelia.</title>
        <authorList>
            <person name="Gofton A.W."/>
            <person name="Margos G."/>
            <person name="Fingerle V."/>
            <person name="Hepner S."/>
            <person name="Loh S.M."/>
            <person name="Ryan U."/>
            <person name="Irwin P."/>
            <person name="Oskam C.L."/>
        </authorList>
    </citation>
    <scope>NUCLEOTIDE SEQUENCE [LARGE SCALE GENOMIC DNA]</scope>
    <source>
        <strain evidence="1 2">IST7</strain>
        <plasmid evidence="1">lp27</plasmid>
    </source>
</reference>
<accession>A0A386PPV7</accession>
<sequence length="91" mass="10796">MRARIYNNNEAIINKIVRDEKEQFLKYYNLENGKGRSEERRFLNAIIKYFESTRGQDSLILKKLKKASIDARLKKFLDIHIMKLNTSVFGV</sequence>
<dbReference type="RefSeq" id="WP_120105038.1">
    <property type="nucleotide sequence ID" value="NZ_CP028891.1"/>
</dbReference>
<dbReference type="Proteomes" id="UP000275571">
    <property type="component" value="Plasmid lp27"/>
</dbReference>
<geneLocation type="plasmid" evidence="1 2">
    <name>lp27</name>
</geneLocation>
<evidence type="ECO:0000313" key="1">
    <source>
        <dbReference type="EMBL" id="AYE37118.1"/>
    </source>
</evidence>